<protein>
    <submittedName>
        <fullName evidence="1">Uncharacterized protein</fullName>
    </submittedName>
</protein>
<dbReference type="InterPro" id="IPR054251">
    <property type="entry name" value="DUF6982"/>
</dbReference>
<proteinExistence type="predicted"/>
<reference evidence="1 2" key="1">
    <citation type="journal article" date="2015" name="Microbiome">
        <title>Genomic resolution of linkages in carbon, nitrogen, and sulfur cycling among widespread estuary sediment bacteria.</title>
        <authorList>
            <person name="Baker B.J."/>
            <person name="Lazar C.S."/>
            <person name="Teske A.P."/>
            <person name="Dick G.J."/>
        </authorList>
    </citation>
    <scope>NUCLEOTIDE SEQUENCE [LARGE SCALE GENOMIC DNA]</scope>
    <source>
        <strain evidence="1">DG_26</strain>
    </source>
</reference>
<comment type="caution">
    <text evidence="1">The sequence shown here is derived from an EMBL/GenBank/DDBJ whole genome shotgun (WGS) entry which is preliminary data.</text>
</comment>
<gene>
    <name evidence="1" type="ORF">AMJ40_06600</name>
</gene>
<dbReference type="Pfam" id="PF22478">
    <property type="entry name" value="DUF6982"/>
    <property type="match status" value="1"/>
</dbReference>
<dbReference type="EMBL" id="LIZT01000084">
    <property type="protein sequence ID" value="KPJ48944.1"/>
    <property type="molecule type" value="Genomic_DNA"/>
</dbReference>
<sequence length="140" mass="15960">MERNRVVVHFRKGKLLKGYTHDFTPAKDVFHLTSEQAEDRGKIHEVHIDDLKAVFFVKTLEGNKDYVETKRFEEGTGTAQGLKIKLEFFDGEIMSGTSLGYNPNRKGFFVIPVDPQSNNDRIYVVRSALRDIRLGKDAGT</sequence>
<name>A0A0S7WFK3_UNCT6</name>
<dbReference type="AlphaFoldDB" id="A0A0S7WFK3"/>
<accession>A0A0S7WFK3</accession>
<dbReference type="Proteomes" id="UP000051124">
    <property type="component" value="Unassembled WGS sequence"/>
</dbReference>
<evidence type="ECO:0000313" key="1">
    <source>
        <dbReference type="EMBL" id="KPJ48944.1"/>
    </source>
</evidence>
<evidence type="ECO:0000313" key="2">
    <source>
        <dbReference type="Proteomes" id="UP000051124"/>
    </source>
</evidence>
<organism evidence="1 2">
    <name type="scientific">candidate division TA06 bacterium DG_26</name>
    <dbReference type="NCBI Taxonomy" id="1703771"/>
    <lineage>
        <taxon>Bacteria</taxon>
        <taxon>Bacteria division TA06</taxon>
    </lineage>
</organism>